<dbReference type="Pfam" id="PF01546">
    <property type="entry name" value="Peptidase_M20"/>
    <property type="match status" value="1"/>
</dbReference>
<dbReference type="GO" id="GO:0019877">
    <property type="term" value="P:diaminopimelate biosynthetic process"/>
    <property type="evidence" value="ECO:0007669"/>
    <property type="project" value="UniProtKB-ARBA"/>
</dbReference>
<dbReference type="NCBIfam" id="TIGR01891">
    <property type="entry name" value="amidohydrolases"/>
    <property type="match status" value="1"/>
</dbReference>
<dbReference type="Gene3D" id="3.30.70.360">
    <property type="match status" value="1"/>
</dbReference>
<name>A0A931F887_9FIRM</name>
<dbReference type="Gene3D" id="3.40.630.10">
    <property type="entry name" value="Zn peptidases"/>
    <property type="match status" value="1"/>
</dbReference>
<dbReference type="EMBL" id="JADPIE010000006">
    <property type="protein sequence ID" value="MBF8437486.1"/>
    <property type="molecule type" value="Genomic_DNA"/>
</dbReference>
<dbReference type="PANTHER" id="PTHR11014:SF63">
    <property type="entry name" value="METALLOPEPTIDASE, PUTATIVE (AFU_ORTHOLOGUE AFUA_6G09600)-RELATED"/>
    <property type="match status" value="1"/>
</dbReference>
<evidence type="ECO:0000256" key="1">
    <source>
        <dbReference type="ARBA" id="ARBA00022801"/>
    </source>
</evidence>
<keyword evidence="1" id="KW-0378">Hydrolase</keyword>
<comment type="cofactor">
    <cofactor evidence="2">
        <name>Mn(2+)</name>
        <dbReference type="ChEBI" id="CHEBI:29035"/>
    </cofactor>
    <text evidence="2">The Mn(2+) ion enhances activity.</text>
</comment>
<accession>A0A931F887</accession>
<comment type="caution">
    <text evidence="4">The sequence shown here is derived from an EMBL/GenBank/DDBJ whole genome shotgun (WGS) entry which is preliminary data.</text>
</comment>
<dbReference type="SUPFAM" id="SSF55031">
    <property type="entry name" value="Bacterial exopeptidase dimerisation domain"/>
    <property type="match status" value="1"/>
</dbReference>
<dbReference type="PANTHER" id="PTHR11014">
    <property type="entry name" value="PEPTIDASE M20 FAMILY MEMBER"/>
    <property type="match status" value="1"/>
</dbReference>
<gene>
    <name evidence="4" type="ORF">I0Q91_10365</name>
</gene>
<feature type="binding site" evidence="2">
    <location>
        <position position="101"/>
    </location>
    <ligand>
        <name>Mn(2+)</name>
        <dbReference type="ChEBI" id="CHEBI:29035"/>
        <label>2</label>
    </ligand>
</feature>
<dbReference type="InterPro" id="IPR017439">
    <property type="entry name" value="Amidohydrolase"/>
</dbReference>
<dbReference type="CDD" id="cd03886">
    <property type="entry name" value="M20_Acy1"/>
    <property type="match status" value="1"/>
</dbReference>
<protein>
    <submittedName>
        <fullName evidence="4">Amidohydrolase</fullName>
    </submittedName>
</protein>
<evidence type="ECO:0000313" key="4">
    <source>
        <dbReference type="EMBL" id="MBF8437486.1"/>
    </source>
</evidence>
<feature type="binding site" evidence="2">
    <location>
        <position position="103"/>
    </location>
    <ligand>
        <name>Mn(2+)</name>
        <dbReference type="ChEBI" id="CHEBI:29035"/>
        <label>2</label>
    </ligand>
</feature>
<dbReference type="Proteomes" id="UP000621436">
    <property type="component" value="Unassembled WGS sequence"/>
</dbReference>
<feature type="binding site" evidence="2">
    <location>
        <position position="163"/>
    </location>
    <ligand>
        <name>Mn(2+)</name>
        <dbReference type="ChEBI" id="CHEBI:29035"/>
        <label>2</label>
    </ligand>
</feature>
<dbReference type="AlphaFoldDB" id="A0A931F887"/>
<keyword evidence="5" id="KW-1185">Reference proteome</keyword>
<feature type="domain" description="Peptidase M20 dimerisation" evidence="3">
    <location>
        <begin position="186"/>
        <end position="282"/>
    </location>
</feature>
<keyword evidence="2" id="KW-0479">Metal-binding</keyword>
<keyword evidence="2" id="KW-0464">Manganese</keyword>
<dbReference type="FunFam" id="3.30.70.360:FF:000001">
    <property type="entry name" value="N-acetyldiaminopimelate deacetylase"/>
    <property type="match status" value="1"/>
</dbReference>
<dbReference type="PIRSF" id="PIRSF005962">
    <property type="entry name" value="Pept_M20D_amidohydro"/>
    <property type="match status" value="1"/>
</dbReference>
<dbReference type="RefSeq" id="WP_270454475.1">
    <property type="nucleotide sequence ID" value="NZ_JADPIE010000006.1"/>
</dbReference>
<sequence length="392" mass="42525">MNLREESQALKEKLVKIRRKIHRNPELSFEEHETGDLIEEILKEHDIDVTRGVGKTGVVGILNKEKPGPVVALRGDIDALPIEEQNDIPFKSENPGKMHACGHDVHTTSLLGAAMLLSEKRDEIPGQVKFIFQPAEEINKGAKAMIEDGVLSNPDVDAIFGLHTKPDIPAGQVGVKYGPLMAAVDTIKITIKGEGGHGAIPHHTRDSIVAASSIIQNLQTIVSRRISPFETAVISFGTINGGTANNVISEEVKLTGTGRSFKPEVREQLPELLKNIVNNTCAAHDTEAEIEYINDLPAVINDNEMAGHAAKAVQKIAGEDGLIEPEPTGGGEDFAMYMQEVPGCFMFLGVRNEDEGIVHQWHHPKYNVDETAIPIGAGSLAQAVIEFFNSNS</sequence>
<reference evidence="4" key="1">
    <citation type="submission" date="2020-11" db="EMBL/GenBank/DDBJ databases">
        <title>Halonatronomonas betainensis gen. nov., sp. nov. a novel haloalkaliphilic representative of the family Halanaerobiacae capable of betaine degradation.</title>
        <authorList>
            <person name="Boltyanskaya Y."/>
            <person name="Kevbrin V."/>
            <person name="Detkova E."/>
            <person name="Grouzdev D.S."/>
            <person name="Koziaeva V."/>
            <person name="Zhilina T."/>
        </authorList>
    </citation>
    <scope>NUCLEOTIDE SEQUENCE</scope>
    <source>
        <strain evidence="4">Z-7014</strain>
    </source>
</reference>
<dbReference type="Pfam" id="PF07687">
    <property type="entry name" value="M20_dimer"/>
    <property type="match status" value="1"/>
</dbReference>
<dbReference type="InterPro" id="IPR011650">
    <property type="entry name" value="Peptidase_M20_dimer"/>
</dbReference>
<proteinExistence type="predicted"/>
<evidence type="ECO:0000259" key="3">
    <source>
        <dbReference type="Pfam" id="PF07687"/>
    </source>
</evidence>
<dbReference type="SUPFAM" id="SSF53187">
    <property type="entry name" value="Zn-dependent exopeptidases"/>
    <property type="match status" value="1"/>
</dbReference>
<feature type="binding site" evidence="2">
    <location>
        <position position="362"/>
    </location>
    <ligand>
        <name>Mn(2+)</name>
        <dbReference type="ChEBI" id="CHEBI:29035"/>
        <label>2</label>
    </ligand>
</feature>
<dbReference type="GO" id="GO:0046872">
    <property type="term" value="F:metal ion binding"/>
    <property type="evidence" value="ECO:0007669"/>
    <property type="project" value="UniProtKB-KW"/>
</dbReference>
<feature type="binding site" evidence="2">
    <location>
        <position position="137"/>
    </location>
    <ligand>
        <name>Mn(2+)</name>
        <dbReference type="ChEBI" id="CHEBI:29035"/>
        <label>2</label>
    </ligand>
</feature>
<dbReference type="GO" id="GO:0050118">
    <property type="term" value="F:N-acetyldiaminopimelate deacetylase activity"/>
    <property type="evidence" value="ECO:0007669"/>
    <property type="project" value="UniProtKB-ARBA"/>
</dbReference>
<evidence type="ECO:0000313" key="5">
    <source>
        <dbReference type="Proteomes" id="UP000621436"/>
    </source>
</evidence>
<evidence type="ECO:0000256" key="2">
    <source>
        <dbReference type="PIRSR" id="PIRSR005962-1"/>
    </source>
</evidence>
<organism evidence="4 5">
    <name type="scientific">Halonatronomonas betaini</name>
    <dbReference type="NCBI Taxonomy" id="2778430"/>
    <lineage>
        <taxon>Bacteria</taxon>
        <taxon>Bacillati</taxon>
        <taxon>Bacillota</taxon>
        <taxon>Clostridia</taxon>
        <taxon>Halanaerobiales</taxon>
        <taxon>Halarsenatibacteraceae</taxon>
        <taxon>Halonatronomonas</taxon>
    </lineage>
</organism>
<dbReference type="InterPro" id="IPR036264">
    <property type="entry name" value="Bact_exopeptidase_dim_dom"/>
</dbReference>
<dbReference type="InterPro" id="IPR002933">
    <property type="entry name" value="Peptidase_M20"/>
</dbReference>